<feature type="region of interest" description="Disordered" evidence="1">
    <location>
        <begin position="90"/>
        <end position="118"/>
    </location>
</feature>
<evidence type="ECO:0000256" key="1">
    <source>
        <dbReference type="SAM" id="MobiDB-lite"/>
    </source>
</evidence>
<dbReference type="WBParaSite" id="ALUE_0000807201-mRNA-1">
    <property type="protein sequence ID" value="ALUE_0000807201-mRNA-1"/>
    <property type="gene ID" value="ALUE_0000807201"/>
</dbReference>
<dbReference type="AlphaFoldDB" id="A0A9J2PDS5"/>
<proteinExistence type="predicted"/>
<evidence type="ECO:0000313" key="2">
    <source>
        <dbReference type="Proteomes" id="UP000036681"/>
    </source>
</evidence>
<dbReference type="Proteomes" id="UP000036681">
    <property type="component" value="Unplaced"/>
</dbReference>
<sequence length="118" mass="13275">MSEEGSTRVEEVDSQRKKSQRSQSPVGGWSWSCFSCWRKQKPAPDPSGGALPRHWLDPNNKNFRTTWTKEDHRASTRCSVANDDILVDKTESVTEMQTDDSGPCPETSVTADTSRRES</sequence>
<feature type="compositionally biased region" description="Basic and acidic residues" evidence="1">
    <location>
        <begin position="1"/>
        <end position="16"/>
    </location>
</feature>
<name>A0A9J2PDS5_ASCLU</name>
<evidence type="ECO:0000313" key="3">
    <source>
        <dbReference type="WBParaSite" id="ALUE_0000807201-mRNA-1"/>
    </source>
</evidence>
<feature type="region of interest" description="Disordered" evidence="1">
    <location>
        <begin position="1"/>
        <end position="60"/>
    </location>
</feature>
<accession>A0A9J2PDS5</accession>
<keyword evidence="2" id="KW-1185">Reference proteome</keyword>
<reference evidence="3" key="1">
    <citation type="submission" date="2023-03" db="UniProtKB">
        <authorList>
            <consortium name="WormBaseParasite"/>
        </authorList>
    </citation>
    <scope>IDENTIFICATION</scope>
</reference>
<protein>
    <submittedName>
        <fullName evidence="3">C-type lectin domain-containing protein</fullName>
    </submittedName>
</protein>
<organism evidence="2 3">
    <name type="scientific">Ascaris lumbricoides</name>
    <name type="common">Giant roundworm</name>
    <dbReference type="NCBI Taxonomy" id="6252"/>
    <lineage>
        <taxon>Eukaryota</taxon>
        <taxon>Metazoa</taxon>
        <taxon>Ecdysozoa</taxon>
        <taxon>Nematoda</taxon>
        <taxon>Chromadorea</taxon>
        <taxon>Rhabditida</taxon>
        <taxon>Spirurina</taxon>
        <taxon>Ascaridomorpha</taxon>
        <taxon>Ascaridoidea</taxon>
        <taxon>Ascarididae</taxon>
        <taxon>Ascaris</taxon>
    </lineage>
</organism>